<protein>
    <submittedName>
        <fullName evidence="4">Reverse transcriptase domain-containing protein</fullName>
    </submittedName>
</protein>
<reference evidence="4" key="1">
    <citation type="submission" date="2020-12" db="UniProtKB">
        <authorList>
            <consortium name="WormBaseParasite"/>
        </authorList>
    </citation>
    <scope>IDENTIFICATION</scope>
    <source>
        <strain evidence="4">MHco3</strain>
    </source>
</reference>
<dbReference type="PANTHER" id="PTHR47027">
    <property type="entry name" value="REVERSE TRANSCRIPTASE DOMAIN-CONTAINING PROTEIN"/>
    <property type="match status" value="1"/>
</dbReference>
<dbReference type="Pfam" id="PF00078">
    <property type="entry name" value="RVT_1"/>
    <property type="match status" value="1"/>
</dbReference>
<dbReference type="SUPFAM" id="SSF56672">
    <property type="entry name" value="DNA/RNA polymerases"/>
    <property type="match status" value="1"/>
</dbReference>
<evidence type="ECO:0000256" key="1">
    <source>
        <dbReference type="SAM" id="MobiDB-lite"/>
    </source>
</evidence>
<accession>A0A7I4Z685</accession>
<dbReference type="Proteomes" id="UP000025227">
    <property type="component" value="Unplaced"/>
</dbReference>
<organism evidence="3 4">
    <name type="scientific">Haemonchus contortus</name>
    <name type="common">Barber pole worm</name>
    <dbReference type="NCBI Taxonomy" id="6289"/>
    <lineage>
        <taxon>Eukaryota</taxon>
        <taxon>Metazoa</taxon>
        <taxon>Ecdysozoa</taxon>
        <taxon>Nematoda</taxon>
        <taxon>Chromadorea</taxon>
        <taxon>Rhabditida</taxon>
        <taxon>Rhabditina</taxon>
        <taxon>Rhabditomorpha</taxon>
        <taxon>Strongyloidea</taxon>
        <taxon>Trichostrongylidae</taxon>
        <taxon>Haemonchus</taxon>
    </lineage>
</organism>
<dbReference type="PROSITE" id="PS50878">
    <property type="entry name" value="RT_POL"/>
    <property type="match status" value="1"/>
</dbReference>
<dbReference type="Gene3D" id="3.30.70.270">
    <property type="match status" value="1"/>
</dbReference>
<dbReference type="InterPro" id="IPR043128">
    <property type="entry name" value="Rev_trsase/Diguanyl_cyclase"/>
</dbReference>
<dbReference type="PANTHER" id="PTHR47027:SF25">
    <property type="entry name" value="REVERSE TRANSCRIPTASE DOMAIN-CONTAINING PROTEIN"/>
    <property type="match status" value="1"/>
</dbReference>
<dbReference type="OrthoDB" id="5837891at2759"/>
<dbReference type="WBParaSite" id="HCON_00184150-00001">
    <property type="protein sequence ID" value="HCON_00184150-00001"/>
    <property type="gene ID" value="HCON_00184150"/>
</dbReference>
<proteinExistence type="predicted"/>
<feature type="region of interest" description="Disordered" evidence="1">
    <location>
        <begin position="172"/>
        <end position="195"/>
    </location>
</feature>
<dbReference type="InterPro" id="IPR043502">
    <property type="entry name" value="DNA/RNA_pol_sf"/>
</dbReference>
<dbReference type="InterPro" id="IPR000477">
    <property type="entry name" value="RT_dom"/>
</dbReference>
<evidence type="ECO:0000259" key="2">
    <source>
        <dbReference type="PROSITE" id="PS50878"/>
    </source>
</evidence>
<dbReference type="AlphaFoldDB" id="A0A7I4Z685"/>
<evidence type="ECO:0000313" key="4">
    <source>
        <dbReference type="WBParaSite" id="HCON_00184150-00001"/>
    </source>
</evidence>
<keyword evidence="3" id="KW-1185">Reference proteome</keyword>
<evidence type="ECO:0000313" key="3">
    <source>
        <dbReference type="Proteomes" id="UP000025227"/>
    </source>
</evidence>
<feature type="domain" description="Reverse transcriptase" evidence="2">
    <location>
        <begin position="1"/>
        <end position="67"/>
    </location>
</feature>
<sequence length="195" mass="22493">MDGPLKTILYADDIALIAESKEELQDKLQRWQKVLADNGLLLNVKKTKSLSSEHGTDSITDGHGEAIEKIQDFRYLGSDPAADGLSEESAVVRPTMLYGSECWPVGRNHEKQLRWAFGWTRLDRIRNEDVRAAMQTALVQLKMREQRLRWFGRVLRRPQNHTVKVAMEFEAQDKRPREAPKKRWPDVIKEDLAEA</sequence>
<name>A0A7I4Z685_HAECO</name>